<keyword evidence="1" id="KW-0732">Signal</keyword>
<dbReference type="Pfam" id="PF14717">
    <property type="entry name" value="DUF4465"/>
    <property type="match status" value="1"/>
</dbReference>
<evidence type="ECO:0000313" key="2">
    <source>
        <dbReference type="EMBL" id="HIZ85629.1"/>
    </source>
</evidence>
<name>A0A9D2GRH1_9BACT</name>
<feature type="chain" id="PRO_5038824330" evidence="1">
    <location>
        <begin position="19"/>
        <end position="261"/>
    </location>
</feature>
<reference evidence="2" key="1">
    <citation type="journal article" date="2021" name="PeerJ">
        <title>Extensive microbial diversity within the chicken gut microbiome revealed by metagenomics and culture.</title>
        <authorList>
            <person name="Gilroy R."/>
            <person name="Ravi A."/>
            <person name="Getino M."/>
            <person name="Pursley I."/>
            <person name="Horton D.L."/>
            <person name="Alikhan N.F."/>
            <person name="Baker D."/>
            <person name="Gharbi K."/>
            <person name="Hall N."/>
            <person name="Watson M."/>
            <person name="Adriaenssens E.M."/>
            <person name="Foster-Nyarko E."/>
            <person name="Jarju S."/>
            <person name="Secka A."/>
            <person name="Antonio M."/>
            <person name="Oren A."/>
            <person name="Chaudhuri R.R."/>
            <person name="La Ragione R."/>
            <person name="Hildebrand F."/>
            <person name="Pallen M.J."/>
        </authorList>
    </citation>
    <scope>NUCLEOTIDE SEQUENCE</scope>
    <source>
        <strain evidence="2">Gambia16-554</strain>
    </source>
</reference>
<organism evidence="2 3">
    <name type="scientific">Candidatus Coprenecus stercoravium</name>
    <dbReference type="NCBI Taxonomy" id="2840735"/>
    <lineage>
        <taxon>Bacteria</taxon>
        <taxon>Pseudomonadati</taxon>
        <taxon>Bacteroidota</taxon>
        <taxon>Bacteroidia</taxon>
        <taxon>Bacteroidales</taxon>
        <taxon>Rikenellaceae</taxon>
        <taxon>Rikenellaceae incertae sedis</taxon>
        <taxon>Candidatus Coprenecus</taxon>
    </lineage>
</organism>
<comment type="caution">
    <text evidence="2">The sequence shown here is derived from an EMBL/GenBank/DDBJ whole genome shotgun (WGS) entry which is preliminary data.</text>
</comment>
<dbReference type="PROSITE" id="PS51257">
    <property type="entry name" value="PROKAR_LIPOPROTEIN"/>
    <property type="match status" value="1"/>
</dbReference>
<dbReference type="AlphaFoldDB" id="A0A9D2GRH1"/>
<accession>A0A9D2GRH1</accession>
<dbReference type="Proteomes" id="UP000824115">
    <property type="component" value="Unassembled WGS sequence"/>
</dbReference>
<reference evidence="2" key="2">
    <citation type="submission" date="2021-04" db="EMBL/GenBank/DDBJ databases">
        <authorList>
            <person name="Gilroy R."/>
        </authorList>
    </citation>
    <scope>NUCLEOTIDE SEQUENCE</scope>
    <source>
        <strain evidence="2">Gambia16-554</strain>
    </source>
</reference>
<evidence type="ECO:0000256" key="1">
    <source>
        <dbReference type="SAM" id="SignalP"/>
    </source>
</evidence>
<dbReference type="EMBL" id="DXAW01000077">
    <property type="protein sequence ID" value="HIZ85629.1"/>
    <property type="molecule type" value="Genomic_DNA"/>
</dbReference>
<proteinExistence type="predicted"/>
<feature type="signal peptide" evidence="1">
    <location>
        <begin position="1"/>
        <end position="18"/>
    </location>
</feature>
<protein>
    <submittedName>
        <fullName evidence="2">DUF4465 domain-containing protein</fullName>
    </submittedName>
</protein>
<gene>
    <name evidence="2" type="ORF">IAC04_03965</name>
</gene>
<dbReference type="Gene3D" id="2.60.120.1350">
    <property type="entry name" value="Protein of unknown function DUF4465"/>
    <property type="match status" value="1"/>
</dbReference>
<dbReference type="InterPro" id="IPR027828">
    <property type="entry name" value="DUF4465"/>
</dbReference>
<evidence type="ECO:0000313" key="3">
    <source>
        <dbReference type="Proteomes" id="UP000824115"/>
    </source>
</evidence>
<sequence>MNHILKISLAATAAVALAASCEKDNNPIDNPEENAAVLTFEGSSWDALIDNPQYGGPLLYGEYDEANYTYLGTDYSWYDQGNTELASELCDSYGSRVYWNGGHAVSGYTGQAPTTDYTIQLAIPLESGHDGSKNFCVHNGFTSEFSNVTGSFYFKDGVARTIESMYVTNTSYFLGMADSLGTADDWVRITATGYSADSTQTGTSEFYLMENGESINAWTEWNLEGLGETLRVEFNIESSIVNEYGMAIPAYFAYDDVTVRK</sequence>